<name>A0A9P5H9V6_9HYPO</name>
<protein>
    <recommendedName>
        <fullName evidence="5">SAM dependent carboxyl methyltransferase</fullName>
    </recommendedName>
</protein>
<dbReference type="GO" id="GO:0046872">
    <property type="term" value="F:metal ion binding"/>
    <property type="evidence" value="ECO:0007669"/>
    <property type="project" value="UniProtKB-KW"/>
</dbReference>
<evidence type="ECO:0000256" key="1">
    <source>
        <dbReference type="ARBA" id="ARBA00022723"/>
    </source>
</evidence>
<evidence type="ECO:0000313" key="4">
    <source>
        <dbReference type="Proteomes" id="UP000722485"/>
    </source>
</evidence>
<organism evidence="3 4">
    <name type="scientific">Cylindrodendrum hubeiense</name>
    <dbReference type="NCBI Taxonomy" id="595255"/>
    <lineage>
        <taxon>Eukaryota</taxon>
        <taxon>Fungi</taxon>
        <taxon>Dikarya</taxon>
        <taxon>Ascomycota</taxon>
        <taxon>Pezizomycotina</taxon>
        <taxon>Sordariomycetes</taxon>
        <taxon>Hypocreomycetidae</taxon>
        <taxon>Hypocreales</taxon>
        <taxon>Nectriaceae</taxon>
        <taxon>Cylindrodendrum</taxon>
    </lineage>
</organism>
<comment type="caution">
    <text evidence="3">The sequence shown here is derived from an EMBL/GenBank/DDBJ whole genome shotgun (WGS) entry which is preliminary data.</text>
</comment>
<proteinExistence type="predicted"/>
<dbReference type="InterPro" id="IPR029063">
    <property type="entry name" value="SAM-dependent_MTases_sf"/>
</dbReference>
<dbReference type="Gene3D" id="1.10.1200.270">
    <property type="entry name" value="Methyltransferase, alpha-helical capping domain"/>
    <property type="match status" value="1"/>
</dbReference>
<evidence type="ECO:0008006" key="5">
    <source>
        <dbReference type="Google" id="ProtNLM"/>
    </source>
</evidence>
<dbReference type="PANTHER" id="PTHR31009">
    <property type="entry name" value="S-ADENOSYL-L-METHIONINE:CARBOXYL METHYLTRANSFERASE FAMILY PROTEIN"/>
    <property type="match status" value="1"/>
</dbReference>
<dbReference type="InterPro" id="IPR005299">
    <property type="entry name" value="MeTrfase_7"/>
</dbReference>
<dbReference type="EMBL" id="JAANBB010000124">
    <property type="protein sequence ID" value="KAF7549354.1"/>
    <property type="molecule type" value="Genomic_DNA"/>
</dbReference>
<dbReference type="AlphaFoldDB" id="A0A9P5H9V6"/>
<evidence type="ECO:0000313" key="3">
    <source>
        <dbReference type="EMBL" id="KAF7549354.1"/>
    </source>
</evidence>
<dbReference type="SUPFAM" id="SSF53335">
    <property type="entry name" value="S-adenosyl-L-methionine-dependent methyltransferases"/>
    <property type="match status" value="1"/>
</dbReference>
<dbReference type="Gene3D" id="3.40.50.150">
    <property type="entry name" value="Vaccinia Virus protein VP39"/>
    <property type="match status" value="1"/>
</dbReference>
<dbReference type="Proteomes" id="UP000722485">
    <property type="component" value="Unassembled WGS sequence"/>
</dbReference>
<keyword evidence="2" id="KW-0460">Magnesium</keyword>
<sequence>MSSEKEQTRIAMRDRLYNEYSWLQCAAMQAGLALLPRYSDDRSLMIIDYGCGQGANSLQPLNLVLESVPDGATVEILFEDTPFNDFSTLAKTLGRGIPYSSLAKRDVTVFLKMVPTGFYNPIIPQPKADLGISWTSMNYLESQPNVTLNPAATPADFLAAKHEAFAAAAQKDLIKFLKLRANEIRDGGYFVAAIGSQKPKSEVVPSNPGFKLLQSVLVQMVGKGSLTYGELTQFALFPSHERTPEELQEALQVPEIEALWAVESLESKLVVHPAWLEYQETIELAGTDEVKKKTALEVYARAVTLNLVSASGWFWLEVLKHHRGPSWNGGDAFLEELTELSIREWVESSDESKVEIWYIYLKLKRLSEETQK</sequence>
<reference evidence="3" key="1">
    <citation type="submission" date="2020-03" db="EMBL/GenBank/DDBJ databases">
        <title>Draft Genome Sequence of Cylindrodendrum hubeiense.</title>
        <authorList>
            <person name="Buettner E."/>
            <person name="Kellner H."/>
        </authorList>
    </citation>
    <scope>NUCLEOTIDE SEQUENCE</scope>
    <source>
        <strain evidence="3">IHI 201604</strain>
    </source>
</reference>
<dbReference type="InterPro" id="IPR042086">
    <property type="entry name" value="MeTrfase_capping"/>
</dbReference>
<dbReference type="GO" id="GO:0008168">
    <property type="term" value="F:methyltransferase activity"/>
    <property type="evidence" value="ECO:0007669"/>
    <property type="project" value="InterPro"/>
</dbReference>
<dbReference type="OrthoDB" id="1523883at2759"/>
<accession>A0A9P5H9V6</accession>
<keyword evidence="4" id="KW-1185">Reference proteome</keyword>
<keyword evidence="1" id="KW-0479">Metal-binding</keyword>
<dbReference type="Pfam" id="PF03492">
    <property type="entry name" value="Methyltransf_7"/>
    <property type="match status" value="1"/>
</dbReference>
<evidence type="ECO:0000256" key="2">
    <source>
        <dbReference type="ARBA" id="ARBA00022842"/>
    </source>
</evidence>
<gene>
    <name evidence="3" type="ORF">G7Z17_g6440</name>
</gene>